<dbReference type="GO" id="GO:0052621">
    <property type="term" value="F:diguanylate cyclase activity"/>
    <property type="evidence" value="ECO:0007669"/>
    <property type="project" value="UniProtKB-EC"/>
</dbReference>
<dbReference type="PANTHER" id="PTHR45138">
    <property type="entry name" value="REGULATORY COMPONENTS OF SENSORY TRANSDUCTION SYSTEM"/>
    <property type="match status" value="1"/>
</dbReference>
<dbReference type="PANTHER" id="PTHR45138:SF9">
    <property type="entry name" value="DIGUANYLATE CYCLASE DGCM-RELATED"/>
    <property type="match status" value="1"/>
</dbReference>
<keyword evidence="3" id="KW-0812">Transmembrane</keyword>
<feature type="transmembrane region" description="Helical" evidence="3">
    <location>
        <begin position="122"/>
        <end position="143"/>
    </location>
</feature>
<dbReference type="InterPro" id="IPR043128">
    <property type="entry name" value="Rev_trsase/Diguanyl_cyclase"/>
</dbReference>
<dbReference type="GO" id="GO:0043709">
    <property type="term" value="P:cell adhesion involved in single-species biofilm formation"/>
    <property type="evidence" value="ECO:0007669"/>
    <property type="project" value="TreeGrafter"/>
</dbReference>
<keyword evidence="3" id="KW-1133">Transmembrane helix</keyword>
<evidence type="ECO:0000313" key="6">
    <source>
        <dbReference type="Proteomes" id="UP000248614"/>
    </source>
</evidence>
<dbReference type="InterPro" id="IPR050469">
    <property type="entry name" value="Diguanylate_Cyclase"/>
</dbReference>
<dbReference type="InterPro" id="IPR029787">
    <property type="entry name" value="Nucleotide_cyclase"/>
</dbReference>
<feature type="transmembrane region" description="Helical" evidence="3">
    <location>
        <begin position="6"/>
        <end position="25"/>
    </location>
</feature>
<keyword evidence="3" id="KW-0472">Membrane</keyword>
<dbReference type="SMART" id="SM00267">
    <property type="entry name" value="GGDEF"/>
    <property type="match status" value="1"/>
</dbReference>
<dbReference type="InterPro" id="IPR000160">
    <property type="entry name" value="GGDEF_dom"/>
</dbReference>
<evidence type="ECO:0000256" key="2">
    <source>
        <dbReference type="ARBA" id="ARBA00034247"/>
    </source>
</evidence>
<gene>
    <name evidence="5" type="ORF">DI632_09850</name>
</gene>
<reference evidence="5 6" key="1">
    <citation type="submission" date="2017-08" db="EMBL/GenBank/DDBJ databases">
        <title>Infants hospitalized years apart are colonized by the same room-sourced microbial strains.</title>
        <authorList>
            <person name="Brooks B."/>
            <person name="Olm M.R."/>
            <person name="Firek B.A."/>
            <person name="Baker R."/>
            <person name="Thomas B.C."/>
            <person name="Morowitz M.J."/>
            <person name="Banfield J.F."/>
        </authorList>
    </citation>
    <scope>NUCLEOTIDE SEQUENCE [LARGE SCALE GENOMIC DNA]</scope>
    <source>
        <strain evidence="5">S2_018_000_R3_110</strain>
    </source>
</reference>
<evidence type="ECO:0000313" key="5">
    <source>
        <dbReference type="EMBL" id="PZO76826.1"/>
    </source>
</evidence>
<feature type="domain" description="GGDEF" evidence="4">
    <location>
        <begin position="254"/>
        <end position="382"/>
    </location>
</feature>
<dbReference type="NCBIfam" id="TIGR00254">
    <property type="entry name" value="GGDEF"/>
    <property type="match status" value="1"/>
</dbReference>
<dbReference type="Proteomes" id="UP000248614">
    <property type="component" value="Unassembled WGS sequence"/>
</dbReference>
<organism evidence="5 6">
    <name type="scientific">Sphingomonas hengshuiensis</name>
    <dbReference type="NCBI Taxonomy" id="1609977"/>
    <lineage>
        <taxon>Bacteria</taxon>
        <taxon>Pseudomonadati</taxon>
        <taxon>Pseudomonadota</taxon>
        <taxon>Alphaproteobacteria</taxon>
        <taxon>Sphingomonadales</taxon>
        <taxon>Sphingomonadaceae</taxon>
        <taxon>Sphingomonas</taxon>
    </lineage>
</organism>
<dbReference type="AlphaFoldDB" id="A0A2W4Z573"/>
<feature type="transmembrane region" description="Helical" evidence="3">
    <location>
        <begin position="191"/>
        <end position="213"/>
    </location>
</feature>
<evidence type="ECO:0000256" key="1">
    <source>
        <dbReference type="ARBA" id="ARBA00012528"/>
    </source>
</evidence>
<dbReference type="GO" id="GO:1902201">
    <property type="term" value="P:negative regulation of bacterial-type flagellum-dependent cell motility"/>
    <property type="evidence" value="ECO:0007669"/>
    <property type="project" value="TreeGrafter"/>
</dbReference>
<comment type="caution">
    <text evidence="5">The sequence shown here is derived from an EMBL/GenBank/DDBJ whole genome shotgun (WGS) entry which is preliminary data.</text>
</comment>
<evidence type="ECO:0000256" key="3">
    <source>
        <dbReference type="SAM" id="Phobius"/>
    </source>
</evidence>
<dbReference type="EC" id="2.7.7.65" evidence="1"/>
<feature type="transmembrane region" description="Helical" evidence="3">
    <location>
        <begin position="150"/>
        <end position="171"/>
    </location>
</feature>
<feature type="transmembrane region" description="Helical" evidence="3">
    <location>
        <begin position="64"/>
        <end position="86"/>
    </location>
</feature>
<dbReference type="Pfam" id="PF00990">
    <property type="entry name" value="GGDEF"/>
    <property type="match status" value="1"/>
</dbReference>
<evidence type="ECO:0000259" key="4">
    <source>
        <dbReference type="PROSITE" id="PS50887"/>
    </source>
</evidence>
<dbReference type="FunFam" id="3.30.70.270:FF:000001">
    <property type="entry name" value="Diguanylate cyclase domain protein"/>
    <property type="match status" value="1"/>
</dbReference>
<feature type="transmembrane region" description="Helical" evidence="3">
    <location>
        <begin position="37"/>
        <end position="58"/>
    </location>
</feature>
<dbReference type="SUPFAM" id="SSF55073">
    <property type="entry name" value="Nucleotide cyclase"/>
    <property type="match status" value="1"/>
</dbReference>
<protein>
    <recommendedName>
        <fullName evidence="1">diguanylate cyclase</fullName>
        <ecNumber evidence="1">2.7.7.65</ecNumber>
    </recommendedName>
</protein>
<dbReference type="GO" id="GO:0005886">
    <property type="term" value="C:plasma membrane"/>
    <property type="evidence" value="ECO:0007669"/>
    <property type="project" value="TreeGrafter"/>
</dbReference>
<sequence>MDSAVYALIVNACVAGLFAVTFAIIRLSYPGQSASTFLAAAYLVGAIAPLSELGIRLTPFTTPFVILSYVSFVTCMGLLATGLRLLSGMRGPWRAVIALIVSGAMLRAAIWHGQRNDLWYELLYQLPFAAGSTMATFFAIGAVRRRRGPLWLALAVTLGLTTAHFLVKPFFAATFGSGTSPQTYAASHYALFSQATGGVLMVTTGLLTLLLVVQSAMGHTIAESETDPLTQVANRRGFDRRADSMVRRAFTQREPLAAILFDLDHFKRVNDNYGHATGDAVLRAFATMLVDRLPPSAAIARLGGEEFVALLDRTTLRGAWLAAQSVRAALPAIGSHLPPITVSAGLAALEPGDTIAALIDRADQAAYDAKRQGRNRICPVPDLPVADAPFVRAG</sequence>
<name>A0A2W4Z573_9SPHN</name>
<comment type="catalytic activity">
    <reaction evidence="2">
        <text>2 GTP = 3',3'-c-di-GMP + 2 diphosphate</text>
        <dbReference type="Rhea" id="RHEA:24898"/>
        <dbReference type="ChEBI" id="CHEBI:33019"/>
        <dbReference type="ChEBI" id="CHEBI:37565"/>
        <dbReference type="ChEBI" id="CHEBI:58805"/>
        <dbReference type="EC" id="2.7.7.65"/>
    </reaction>
</comment>
<proteinExistence type="predicted"/>
<dbReference type="CDD" id="cd01949">
    <property type="entry name" value="GGDEF"/>
    <property type="match status" value="1"/>
</dbReference>
<dbReference type="EMBL" id="QFNF01000024">
    <property type="protein sequence ID" value="PZO76826.1"/>
    <property type="molecule type" value="Genomic_DNA"/>
</dbReference>
<feature type="transmembrane region" description="Helical" evidence="3">
    <location>
        <begin position="93"/>
        <end position="110"/>
    </location>
</feature>
<accession>A0A2W4Z573</accession>
<dbReference type="PROSITE" id="PS50887">
    <property type="entry name" value="GGDEF"/>
    <property type="match status" value="1"/>
</dbReference>
<dbReference type="Gene3D" id="3.30.70.270">
    <property type="match status" value="1"/>
</dbReference>